<accession>A0A4R0RKC3</accession>
<reference evidence="2 3" key="1">
    <citation type="submission" date="2018-11" db="EMBL/GenBank/DDBJ databases">
        <title>Genome assembly of Steccherinum ochraceum LE-BIN_3174, the white-rot fungus of the Steccherinaceae family (The Residual Polyporoid clade, Polyporales, Basidiomycota).</title>
        <authorList>
            <person name="Fedorova T.V."/>
            <person name="Glazunova O.A."/>
            <person name="Landesman E.O."/>
            <person name="Moiseenko K.V."/>
            <person name="Psurtseva N.V."/>
            <person name="Savinova O.S."/>
            <person name="Shakhova N.V."/>
            <person name="Tyazhelova T.V."/>
            <person name="Vasina D.V."/>
        </authorList>
    </citation>
    <scope>NUCLEOTIDE SEQUENCE [LARGE SCALE GENOMIC DNA]</scope>
    <source>
        <strain evidence="2 3">LE-BIN_3174</strain>
    </source>
</reference>
<dbReference type="SUPFAM" id="SSF53474">
    <property type="entry name" value="alpha/beta-Hydrolases"/>
    <property type="match status" value="1"/>
</dbReference>
<dbReference type="EMBL" id="RWJN01000100">
    <property type="protein sequence ID" value="TCD67353.1"/>
    <property type="molecule type" value="Genomic_DNA"/>
</dbReference>
<dbReference type="InterPro" id="IPR029058">
    <property type="entry name" value="AB_hydrolase_fold"/>
</dbReference>
<comment type="caution">
    <text evidence="2">The sequence shown here is derived from an EMBL/GenBank/DDBJ whole genome shotgun (WGS) entry which is preliminary data.</text>
</comment>
<dbReference type="Proteomes" id="UP000292702">
    <property type="component" value="Unassembled WGS sequence"/>
</dbReference>
<dbReference type="OrthoDB" id="94039at2759"/>
<evidence type="ECO:0000313" key="2">
    <source>
        <dbReference type="EMBL" id="TCD67353.1"/>
    </source>
</evidence>
<feature type="domain" description="AB hydrolase-1" evidence="1">
    <location>
        <begin position="41"/>
        <end position="271"/>
    </location>
</feature>
<proteinExistence type="predicted"/>
<evidence type="ECO:0000259" key="1">
    <source>
        <dbReference type="Pfam" id="PF12697"/>
    </source>
</evidence>
<keyword evidence="3" id="KW-1185">Reference proteome</keyword>
<dbReference type="InterPro" id="IPR000073">
    <property type="entry name" value="AB_hydrolase_1"/>
</dbReference>
<sequence length="288" mass="31756">MELRVDEYSLTGTPAYGGLRYCFKRYCNSSLLPRSSPGMVLLLMHGIGSHKESWEPVLEHLFTLEKNSTLRGSIKEAWCMDSPNHGQGAIWNDAILEKISMKSPHVVHGWHMLLSSGLMDRGTVIAIGHSAGSICLTLATNGFPLERLPFSHLILVEPVMIPRQLQIKTYALRDLPTETYPNEREGVTLSTPRMQEAVGYLDHEAALGGFVRFSEICSSLPVHCIYGERQDLITDEQRDAIHGEHIVASVATVAGAGHMIPQEDPEGLAQALWTVMKGSVTEISGSRL</sequence>
<protein>
    <recommendedName>
        <fullName evidence="1">AB hydrolase-1 domain-containing protein</fullName>
    </recommendedName>
</protein>
<gene>
    <name evidence="2" type="ORF">EIP91_000220</name>
</gene>
<dbReference type="Gene3D" id="3.40.50.1820">
    <property type="entry name" value="alpha/beta hydrolase"/>
    <property type="match status" value="2"/>
</dbReference>
<dbReference type="AlphaFoldDB" id="A0A4R0RKC3"/>
<dbReference type="Pfam" id="PF12697">
    <property type="entry name" value="Abhydrolase_6"/>
    <property type="match status" value="1"/>
</dbReference>
<evidence type="ECO:0000313" key="3">
    <source>
        <dbReference type="Proteomes" id="UP000292702"/>
    </source>
</evidence>
<organism evidence="2 3">
    <name type="scientific">Steccherinum ochraceum</name>
    <dbReference type="NCBI Taxonomy" id="92696"/>
    <lineage>
        <taxon>Eukaryota</taxon>
        <taxon>Fungi</taxon>
        <taxon>Dikarya</taxon>
        <taxon>Basidiomycota</taxon>
        <taxon>Agaricomycotina</taxon>
        <taxon>Agaricomycetes</taxon>
        <taxon>Polyporales</taxon>
        <taxon>Steccherinaceae</taxon>
        <taxon>Steccherinum</taxon>
    </lineage>
</organism>
<name>A0A4R0RKC3_9APHY</name>